<dbReference type="SUPFAM" id="SSF54897">
    <property type="entry name" value="Protease propeptides/inhibitors"/>
    <property type="match status" value="1"/>
</dbReference>
<feature type="domain" description="Peptidase S8/S53" evidence="7">
    <location>
        <begin position="312"/>
        <end position="554"/>
    </location>
</feature>
<keyword evidence="2 5" id="KW-0645">Protease</keyword>
<dbReference type="InterPro" id="IPR023827">
    <property type="entry name" value="Peptidase_S8_Asp-AS"/>
</dbReference>
<evidence type="ECO:0000313" key="9">
    <source>
        <dbReference type="Proteomes" id="UP000215563"/>
    </source>
</evidence>
<dbReference type="SUPFAM" id="SSF52743">
    <property type="entry name" value="Subtilisin-like"/>
    <property type="match status" value="1"/>
</dbReference>
<dbReference type="InterPro" id="IPR037045">
    <property type="entry name" value="S8pro/Inhibitor_I9_sf"/>
</dbReference>
<organism evidence="8 9">
    <name type="scientific">Amycolatopsis alba DSM 44262</name>
    <dbReference type="NCBI Taxonomy" id="1125972"/>
    <lineage>
        <taxon>Bacteria</taxon>
        <taxon>Bacillati</taxon>
        <taxon>Actinomycetota</taxon>
        <taxon>Actinomycetes</taxon>
        <taxon>Pseudonocardiales</taxon>
        <taxon>Pseudonocardiaceae</taxon>
        <taxon>Amycolatopsis</taxon>
    </lineage>
</organism>
<evidence type="ECO:0000256" key="3">
    <source>
        <dbReference type="ARBA" id="ARBA00022801"/>
    </source>
</evidence>
<dbReference type="InterPro" id="IPR000209">
    <property type="entry name" value="Peptidase_S8/S53_dom"/>
</dbReference>
<sequence>MPDRCRPLDEWSGRDQSIKGNALATTFLSRLWSSAAVVLVGLTTMSAVSAEAAGIKTGMTWTVLGQVDGSVHVGADSRTDAYRGDTTIDQSLPVLCVLKDGRPKPANVSLDQYSGWLGGQTRATPPVPGAVLTSQGQGDVVCAETFGAGWKLAEFHDGGGWSFWGAGSIPAGTRFWTAISDQPANPWNSAGTLPAPESITPPKFLTAEWAVPGQFIASLPASIPESQLAATAAELVGRHGGTVLDVLSGTNGFSFTATDAQAQALSADPKVETIEQDSYGEPNDVGWNLDRVDQRDLPLDHQPYDRGSTGVGVDVFLLDTGLRTTHQEFGGRASLAMDFIKVGGVRDGDCNGHGTAAASVAGGSTLGVAPGVNLRSVRVAGCHGNLYNPLISLFQSTAVFGLDWVAKNHQGPSVASLSYGFRPGFWRRWMRKPTPVDRAASRAIDRGVTVVASAGNGGHNADRQSPARAGGVISVSAVDSSDNKPGWANYGKVDIFAPGVDVKTAGKDGDGQYGVTTGTSISAPAVAGAAAAYLQSHPAASPDEVRQVLIGDATVNKIPDPGPYSANRLLYVRTGPRPATHAGMTWTVLESRRTGKFGDIPVFHVGRDGPASDPYQGDTPASAKAPILCLVTLNVAPPFGDIPTSGFNAWANGTVKITKPVPGAALISREAADGICRSSFGSGFRMAEFHDGGGWSLWAYGDLVSGQLPEFTKGIRFWTAVNDQAANPWN</sequence>
<evidence type="ECO:0000256" key="4">
    <source>
        <dbReference type="ARBA" id="ARBA00022825"/>
    </source>
</evidence>
<keyword evidence="4 5" id="KW-0720">Serine protease</keyword>
<name>A0A229RSR1_AMYAL</name>
<keyword evidence="9" id="KW-1185">Reference proteome</keyword>
<evidence type="ECO:0000259" key="7">
    <source>
        <dbReference type="Pfam" id="PF00082"/>
    </source>
</evidence>
<dbReference type="EMBL" id="NMQU01000047">
    <property type="protein sequence ID" value="OXM49717.1"/>
    <property type="molecule type" value="Genomic_DNA"/>
</dbReference>
<dbReference type="PANTHER" id="PTHR43806:SF11">
    <property type="entry name" value="CEREVISIN-RELATED"/>
    <property type="match status" value="1"/>
</dbReference>
<dbReference type="Gene3D" id="3.40.50.200">
    <property type="entry name" value="Peptidase S8/S53 domain"/>
    <property type="match status" value="1"/>
</dbReference>
<evidence type="ECO:0000256" key="2">
    <source>
        <dbReference type="ARBA" id="ARBA00022670"/>
    </source>
</evidence>
<dbReference type="InterPro" id="IPR034193">
    <property type="entry name" value="PCSK9_ProteinaseK-like"/>
</dbReference>
<dbReference type="Pfam" id="PF00082">
    <property type="entry name" value="Peptidase_S8"/>
    <property type="match status" value="1"/>
</dbReference>
<accession>A0A229RSR1</accession>
<dbReference type="InterPro" id="IPR023828">
    <property type="entry name" value="Peptidase_S8_Ser-AS"/>
</dbReference>
<dbReference type="PROSITE" id="PS00136">
    <property type="entry name" value="SUBTILASE_ASP"/>
    <property type="match status" value="1"/>
</dbReference>
<dbReference type="PANTHER" id="PTHR43806">
    <property type="entry name" value="PEPTIDASE S8"/>
    <property type="match status" value="1"/>
</dbReference>
<dbReference type="CDD" id="cd04077">
    <property type="entry name" value="Peptidases_S8_PCSK9_ProteinaseK_like"/>
    <property type="match status" value="1"/>
</dbReference>
<feature type="active site" description="Charge relay system" evidence="5">
    <location>
        <position position="520"/>
    </location>
</feature>
<comment type="similarity">
    <text evidence="1 5 6">Belongs to the peptidase S8 family.</text>
</comment>
<feature type="active site" description="Charge relay system" evidence="5">
    <location>
        <position position="353"/>
    </location>
</feature>
<dbReference type="PROSITE" id="PS00138">
    <property type="entry name" value="SUBTILASE_SER"/>
    <property type="match status" value="1"/>
</dbReference>
<dbReference type="GO" id="GO:0005615">
    <property type="term" value="C:extracellular space"/>
    <property type="evidence" value="ECO:0007669"/>
    <property type="project" value="TreeGrafter"/>
</dbReference>
<protein>
    <recommendedName>
        <fullName evidence="7">Peptidase S8/S53 domain-containing protein</fullName>
    </recommendedName>
</protein>
<dbReference type="Gene3D" id="3.30.70.80">
    <property type="entry name" value="Peptidase S8 propeptide/proteinase inhibitor I9"/>
    <property type="match status" value="1"/>
</dbReference>
<dbReference type="PROSITE" id="PS51892">
    <property type="entry name" value="SUBTILASE"/>
    <property type="match status" value="1"/>
</dbReference>
<dbReference type="GO" id="GO:0004252">
    <property type="term" value="F:serine-type endopeptidase activity"/>
    <property type="evidence" value="ECO:0007669"/>
    <property type="project" value="UniProtKB-UniRule"/>
</dbReference>
<dbReference type="PRINTS" id="PR00723">
    <property type="entry name" value="SUBTILISIN"/>
</dbReference>
<dbReference type="InterPro" id="IPR036852">
    <property type="entry name" value="Peptidase_S8/S53_dom_sf"/>
</dbReference>
<dbReference type="InterPro" id="IPR015500">
    <property type="entry name" value="Peptidase_S8_subtilisin-rel"/>
</dbReference>
<evidence type="ECO:0000256" key="1">
    <source>
        <dbReference type="ARBA" id="ARBA00011073"/>
    </source>
</evidence>
<dbReference type="AlphaFoldDB" id="A0A229RSR1"/>
<dbReference type="InterPro" id="IPR050131">
    <property type="entry name" value="Peptidase_S8_subtilisin-like"/>
</dbReference>
<reference evidence="8 9" key="1">
    <citation type="submission" date="2017-07" db="EMBL/GenBank/DDBJ databases">
        <title>Amycolatopsis alba DSM 44262 Genome sequencing and assembly.</title>
        <authorList>
            <person name="Kaur N."/>
            <person name="Mayilraj S."/>
        </authorList>
    </citation>
    <scope>NUCLEOTIDE SEQUENCE [LARGE SCALE GENOMIC DNA]</scope>
    <source>
        <strain evidence="8 9">DSM 44262</strain>
    </source>
</reference>
<evidence type="ECO:0000313" key="8">
    <source>
        <dbReference type="EMBL" id="OXM49717.1"/>
    </source>
</evidence>
<comment type="caution">
    <text evidence="8">The sequence shown here is derived from an EMBL/GenBank/DDBJ whole genome shotgun (WGS) entry which is preliminary data.</text>
</comment>
<proteinExistence type="inferred from homology"/>
<evidence type="ECO:0000256" key="5">
    <source>
        <dbReference type="PROSITE-ProRule" id="PRU01240"/>
    </source>
</evidence>
<evidence type="ECO:0000256" key="6">
    <source>
        <dbReference type="RuleBase" id="RU003355"/>
    </source>
</evidence>
<dbReference type="Proteomes" id="UP000215563">
    <property type="component" value="Unassembled WGS sequence"/>
</dbReference>
<feature type="active site" description="Charge relay system" evidence="5">
    <location>
        <position position="319"/>
    </location>
</feature>
<dbReference type="GO" id="GO:0006508">
    <property type="term" value="P:proteolysis"/>
    <property type="evidence" value="ECO:0007669"/>
    <property type="project" value="UniProtKB-KW"/>
</dbReference>
<keyword evidence="3 5" id="KW-0378">Hydrolase</keyword>
<gene>
    <name evidence="8" type="ORF">CFP75_18275</name>
</gene>